<dbReference type="InterPro" id="IPR013594">
    <property type="entry name" value="Dynein_heavy_tail"/>
</dbReference>
<dbReference type="InterPro" id="IPR026983">
    <property type="entry name" value="DHC"/>
</dbReference>
<feature type="compositionally biased region" description="Acidic residues" evidence="2">
    <location>
        <begin position="579"/>
        <end position="588"/>
    </location>
</feature>
<dbReference type="GO" id="GO:0051959">
    <property type="term" value="F:dynein light intermediate chain binding"/>
    <property type="evidence" value="ECO:0007669"/>
    <property type="project" value="InterPro"/>
</dbReference>
<name>A0A818ZUP0_9BILA</name>
<feature type="region of interest" description="Disordered" evidence="2">
    <location>
        <begin position="540"/>
        <end position="598"/>
    </location>
</feature>
<evidence type="ECO:0000259" key="3">
    <source>
        <dbReference type="Pfam" id="PF08385"/>
    </source>
</evidence>
<reference evidence="4" key="1">
    <citation type="submission" date="2021-02" db="EMBL/GenBank/DDBJ databases">
        <authorList>
            <person name="Nowell W R."/>
        </authorList>
    </citation>
    <scope>NUCLEOTIDE SEQUENCE</scope>
</reference>
<dbReference type="Pfam" id="PF08385">
    <property type="entry name" value="DHC_N1"/>
    <property type="match status" value="2"/>
</dbReference>
<feature type="domain" description="Dynein heavy chain tail" evidence="3">
    <location>
        <begin position="207"/>
        <end position="378"/>
    </location>
</feature>
<feature type="domain" description="Dynein heavy chain tail" evidence="3">
    <location>
        <begin position="498"/>
        <end position="929"/>
    </location>
</feature>
<feature type="compositionally biased region" description="Low complexity" evidence="2">
    <location>
        <begin position="465"/>
        <end position="476"/>
    </location>
</feature>
<evidence type="ECO:0000313" key="4">
    <source>
        <dbReference type="EMBL" id="CAF3777200.1"/>
    </source>
</evidence>
<comment type="caution">
    <text evidence="4">The sequence shown here is derived from an EMBL/GenBank/DDBJ whole genome shotgun (WGS) entry which is preliminary data.</text>
</comment>
<proteinExistence type="predicted"/>
<feature type="region of interest" description="Disordered" evidence="2">
    <location>
        <begin position="465"/>
        <end position="487"/>
    </location>
</feature>
<sequence>MDERHWWVASKVEQTFGIDKTSTVDASFIESYFRRPDVLEKMNSFLFAKGSNKLFFYTTRDRLYSKDITCCLTIVDEYTLVNEPLDNIILLYFIRSDTSSDATIPPASDIYCGEIKHSAQMTSLLYSQTLLPLFKKELTPNSNDSYNQTTTKAAIVAQMERHIDGISATCHSLQKDKNLLLKRVDAEMIGQLKQTSRSTADSPVIRNCEALVLSWISTIENVLQDIFGEDSMHPSLGPLSEIDRWTRKQRLINNLLEQLKSKECKAVIGALITSKSKVIRKWKAIDVSITEAQNECRDKTKFLESIRRYLESLTEDAHPQNCAVNILPALCDAMRTVESVSRYYARQGYLGLIFTKVTNQLVKICKYYVGDDLTQLWSKLFNEILDGGLIDDIKENFHLDKRDVKRFREVPKGSIPLDTNSINESTFQRLKNCLLLQASYKETFRTLRDALGGSQMLTTTAFSATSSSSLSGTTSAQPQDQSHSRYHYTRSSGILMSQDEKIFQHFDEFCRRVEQMLDMTVTLNQLSQLITSTARLPKPKRTDLIDAESVANRTDARARKDKEDEEEDDDNNNNNAENASDEGIDDAGSDSGATPNDYLISTVSKPDLELMKQYCDDDSVSLSGFIANGVERLRLILTNNTINPSNEDEKTKFDLIHKQFTSLTRELEQFIGAYVNVMFSKTKRTHEGLSILATFEPVCERNYLRSILRDAYVNLFLNFENDLLDIRTTFEAHKDNPPIPRNAPPVPGAIAWSRTLLTKLEQAMDVFKLNRHIVTLGNFPLISKLYNRTAKALLVYEQLLLGRWKEKIDAWKDHLNANLLCLVNDSEENNKRIEINSNIELFSIFDEVKWFKRLDVDIPKAALVCMQKEQTFKHYKSLLDDLLTRFRYLQSRIYPPFYPLFTSHLSQVYRAFEPGLHTITWSSLNIDAYIAKVHRALDRFETSISNINTLIAEKIDNILDNELMNSSCLLFSIDYIRSKLWTPTEFLQNMHVHLNEQSILIGDKLHQIQQTFQEVEDMLKLNTRGQKSRSSTSSTRRGKTATPAVTNEAMMEFIRYYYDKMNFCIQKIIERTLTTYIDLVSITETKYLIDQTKLIRFLFEGQDNDEQLNIDTQRIRIGCTMQYAIPEIIIDPPLSSCQKCICDVASAIIGCEKQISESAGFDNETAHRLSSIIESDTHLSSLIDRLSSIDTNVTRISQSGIQYIRTFDFLWRDDSQLEYQTIIQQDENGEDYTIIIDPNAIPSIEVRKYLQDQLERLLGIEQRLSILPHEIQIGCICIETIPIINSLKTFVFSWKTQYAKLLHRFAKFELDQVVAYRQQVQLRFNDDVSTLEQLDEALILLEELSEMENKIDSIYLPIETTYALLDQVYNIPIPRDELQECSQLRDKWSELMLNADRVRRQLLQERRQQLEQELDKQVKSFVVEVIRFRNAFDVEGPNVPDLGPLEAAKRLKDFQGQYKIMHRRKQTLNSISTLFSLQPKQFPELDKTGEVSLYY</sequence>
<dbReference type="PANTHER" id="PTHR46532">
    <property type="entry name" value="MALE FERTILITY FACTOR KL5"/>
    <property type="match status" value="1"/>
</dbReference>
<evidence type="ECO:0000256" key="2">
    <source>
        <dbReference type="SAM" id="MobiDB-lite"/>
    </source>
</evidence>
<evidence type="ECO:0000313" key="5">
    <source>
        <dbReference type="Proteomes" id="UP000663836"/>
    </source>
</evidence>
<feature type="compositionally biased region" description="Low complexity" evidence="2">
    <location>
        <begin position="1023"/>
        <end position="1035"/>
    </location>
</feature>
<dbReference type="GO" id="GO:0005858">
    <property type="term" value="C:axonemal dynein complex"/>
    <property type="evidence" value="ECO:0007669"/>
    <property type="project" value="TreeGrafter"/>
</dbReference>
<dbReference type="PANTHER" id="PTHR46532:SF13">
    <property type="entry name" value="CYTOPLASMIC DYNEIN 1 HEAVY CHAIN 1"/>
    <property type="match status" value="1"/>
</dbReference>
<protein>
    <recommendedName>
        <fullName evidence="3">Dynein heavy chain tail domain-containing protein</fullName>
    </recommendedName>
</protein>
<dbReference type="Proteomes" id="UP000663836">
    <property type="component" value="Unassembled WGS sequence"/>
</dbReference>
<keyword evidence="1" id="KW-0175">Coiled coil</keyword>
<feature type="coiled-coil region" evidence="1">
    <location>
        <begin position="1393"/>
        <end position="1420"/>
    </location>
</feature>
<dbReference type="GO" id="GO:0007018">
    <property type="term" value="P:microtubule-based movement"/>
    <property type="evidence" value="ECO:0007669"/>
    <property type="project" value="InterPro"/>
</dbReference>
<dbReference type="GO" id="GO:0045505">
    <property type="term" value="F:dynein intermediate chain binding"/>
    <property type="evidence" value="ECO:0007669"/>
    <property type="project" value="InterPro"/>
</dbReference>
<accession>A0A818ZUP0</accession>
<feature type="region of interest" description="Disordered" evidence="2">
    <location>
        <begin position="1022"/>
        <end position="1042"/>
    </location>
</feature>
<evidence type="ECO:0000256" key="1">
    <source>
        <dbReference type="SAM" id="Coils"/>
    </source>
</evidence>
<dbReference type="EMBL" id="CAJOBD010001240">
    <property type="protein sequence ID" value="CAF3777200.1"/>
    <property type="molecule type" value="Genomic_DNA"/>
</dbReference>
<organism evidence="4 5">
    <name type="scientific">Rotaria sordida</name>
    <dbReference type="NCBI Taxonomy" id="392033"/>
    <lineage>
        <taxon>Eukaryota</taxon>
        <taxon>Metazoa</taxon>
        <taxon>Spiralia</taxon>
        <taxon>Gnathifera</taxon>
        <taxon>Rotifera</taxon>
        <taxon>Eurotatoria</taxon>
        <taxon>Bdelloidea</taxon>
        <taxon>Philodinida</taxon>
        <taxon>Philodinidae</taxon>
        <taxon>Rotaria</taxon>
    </lineage>
</organism>
<gene>
    <name evidence="4" type="ORF">JBS370_LOCUS14025</name>
</gene>